<dbReference type="Proteomes" id="UP001165121">
    <property type="component" value="Unassembled WGS sequence"/>
</dbReference>
<name>A0A9W6XIY9_9STRA</name>
<dbReference type="InterPro" id="IPR001969">
    <property type="entry name" value="Aspartic_peptidase_AS"/>
</dbReference>
<dbReference type="Pfam" id="PF13650">
    <property type="entry name" value="Asp_protease_2"/>
    <property type="match status" value="1"/>
</dbReference>
<dbReference type="Gene3D" id="2.40.70.10">
    <property type="entry name" value="Acid Proteases"/>
    <property type="match status" value="1"/>
</dbReference>
<dbReference type="GO" id="GO:0004190">
    <property type="term" value="F:aspartic-type endopeptidase activity"/>
    <property type="evidence" value="ECO:0007669"/>
    <property type="project" value="InterPro"/>
</dbReference>
<accession>A0A9W6XIY9</accession>
<sequence>MIDNAKFDCKNTPARISWELDNGTRVDTSANQPTPYTEHVEAPGICLAEDLGDKVPEERWDRLLWHAEEVIKLRGLDEHYLDTIGTWVESYYDENVGCFDFSLLYKPYPEALEDWEFYPERDEDISHYVSVVRNECPSRTLLPRIGLVEVVTVNLPNGFGVLNEGEDGCGVYRVIEDGRRVVCAVGNFEALPSGYIDCLPSRMLADTGATLSLVDRWVLKRLERMFEPLEPYEGLTKSSSGHKLRIRGWSSLSFRLGTMEVSMSVLVADQLHVDSILGVDALGAFGELIDVPEWTMTLTSSDEVLPLGFTVIEGSYAVAMSSSVRLPPRGQALGMAVVDGDVSGGATVLVKGSIGLPPTLCVARSLCTIEDVKSLLNCATCPRMNVGYGKGRW</sequence>
<dbReference type="AlphaFoldDB" id="A0A9W6XIY9"/>
<dbReference type="EMBL" id="BSXT01001170">
    <property type="protein sequence ID" value="GMF39419.1"/>
    <property type="molecule type" value="Genomic_DNA"/>
</dbReference>
<protein>
    <submittedName>
        <fullName evidence="1">Unnamed protein product</fullName>
    </submittedName>
</protein>
<evidence type="ECO:0000313" key="2">
    <source>
        <dbReference type="Proteomes" id="UP001165121"/>
    </source>
</evidence>
<reference evidence="1" key="1">
    <citation type="submission" date="2023-04" db="EMBL/GenBank/DDBJ databases">
        <title>Phytophthora fragariaefolia NBRC 109709.</title>
        <authorList>
            <person name="Ichikawa N."/>
            <person name="Sato H."/>
            <person name="Tonouchi N."/>
        </authorList>
    </citation>
    <scope>NUCLEOTIDE SEQUENCE</scope>
    <source>
        <strain evidence="1">NBRC 109709</strain>
    </source>
</reference>
<keyword evidence="2" id="KW-1185">Reference proteome</keyword>
<gene>
    <name evidence="1" type="ORF">Pfra01_001169200</name>
</gene>
<comment type="caution">
    <text evidence="1">The sequence shown here is derived from an EMBL/GenBank/DDBJ whole genome shotgun (WGS) entry which is preliminary data.</text>
</comment>
<dbReference type="GO" id="GO:0006508">
    <property type="term" value="P:proteolysis"/>
    <property type="evidence" value="ECO:0007669"/>
    <property type="project" value="InterPro"/>
</dbReference>
<dbReference type="SUPFAM" id="SSF50630">
    <property type="entry name" value="Acid proteases"/>
    <property type="match status" value="1"/>
</dbReference>
<dbReference type="PROSITE" id="PS00141">
    <property type="entry name" value="ASP_PROTEASE"/>
    <property type="match status" value="1"/>
</dbReference>
<dbReference type="OrthoDB" id="126074at2759"/>
<dbReference type="CDD" id="cd00303">
    <property type="entry name" value="retropepsin_like"/>
    <property type="match status" value="1"/>
</dbReference>
<organism evidence="1 2">
    <name type="scientific">Phytophthora fragariaefolia</name>
    <dbReference type="NCBI Taxonomy" id="1490495"/>
    <lineage>
        <taxon>Eukaryota</taxon>
        <taxon>Sar</taxon>
        <taxon>Stramenopiles</taxon>
        <taxon>Oomycota</taxon>
        <taxon>Peronosporomycetes</taxon>
        <taxon>Peronosporales</taxon>
        <taxon>Peronosporaceae</taxon>
        <taxon>Phytophthora</taxon>
    </lineage>
</organism>
<proteinExistence type="predicted"/>
<dbReference type="InterPro" id="IPR021109">
    <property type="entry name" value="Peptidase_aspartic_dom_sf"/>
</dbReference>
<evidence type="ECO:0000313" key="1">
    <source>
        <dbReference type="EMBL" id="GMF39419.1"/>
    </source>
</evidence>